<dbReference type="PROSITE" id="PS50236">
    <property type="entry name" value="CHCR"/>
    <property type="match status" value="1"/>
</dbReference>
<evidence type="ECO:0000256" key="4">
    <source>
        <dbReference type="PROSITE-ProRule" id="PRU01006"/>
    </source>
</evidence>
<proteinExistence type="inferred from homology"/>
<feature type="repeat" description="CHCR" evidence="4">
    <location>
        <begin position="521"/>
        <end position="676"/>
    </location>
</feature>
<dbReference type="GO" id="GO:0012505">
    <property type="term" value="C:endomembrane system"/>
    <property type="evidence" value="ECO:0007669"/>
    <property type="project" value="UniProtKB-SubCell"/>
</dbReference>
<dbReference type="InterPro" id="IPR032914">
    <property type="entry name" value="Vam6/VPS39/TRAP1"/>
</dbReference>
<comment type="subcellular location">
    <subcellularLocation>
        <location evidence="1">Endomembrane system</location>
        <topology evidence="1">Peripheral membrane protein</topology>
    </subcellularLocation>
</comment>
<gene>
    <name evidence="6" type="ORF">AAG570_008935</name>
</gene>
<dbReference type="Pfam" id="PF10366">
    <property type="entry name" value="Vps39_1"/>
    <property type="match status" value="1"/>
</dbReference>
<evidence type="ECO:0000256" key="2">
    <source>
        <dbReference type="ARBA" id="ARBA00023136"/>
    </source>
</evidence>
<dbReference type="GO" id="GO:0006886">
    <property type="term" value="P:intracellular protein transport"/>
    <property type="evidence" value="ECO:0007669"/>
    <property type="project" value="UniProtKB-UniRule"/>
</dbReference>
<dbReference type="InterPro" id="IPR001180">
    <property type="entry name" value="CNH_dom"/>
</dbReference>
<sequence>MMYAVTPKVTDSSAYDVQLMRYNKNFSKKAIQQLAIIPEYDIIVKLSDNIISLHELSGINFGLLKIMSRTKGATYFTLNIKRHVSLTGENFATVRMCVVVKRKLQLYYLKNREFLDFASDLTVSDVPRVISWSEETLCIGFKGAYSTIKISPPETAEVPLFPTGKHLEPCVTSINENVFALVKDAHSVFMNGDGNPATNIAIKWSDSPNSVAYDEPYLIALLNEDIEIQCWNVEPNVVIQKIPFQGRLFSQPRQGVIYVAAQESIWILQSVAIAKQIKVLLQDKRFELALRLANISDDSEDEKRNNIYQIQTLFAFDLFHKKKFDKAMQEFLKLDTDPYDVIRLFPTLLPQQLRDTKVESDVKLEDKDVENGLIALISYLTEVRPKILKKCQDEVQTKSTQQLMQIIDTTLLKCYLQTNDALVAPLLRRNYCNLGEAEKTLKKYQKYSELVILYNTKGLHQKALELLQKEADRPDSALRGHENTIRYLQKLGKEHIDLIFQFARWVLDSHPEDGLKIFTEDIPEVEKLPRPKVLDFLLKTQKHFVVIPYLEHVIHVWKETNSIFHNALVHEYRERIMQLGDESSSHHLRTKLLNVLEKSDFYSPESVLVHFPDNCLFEERAIINGKLGRHEHALSIYVTLMSNYQRAIEYCDQVYTSSGNGMVYVQLLRLLISPPDTLPGIKKPVTAKPDIETALTLLEGHAGRIPALEALKELPDSVPLTRIKHFLTASLQALLDTRRSTELRKELLYAEHLQVQEQKFKHEGKSILMTELNICPVCKKRFGNQSAFVRYPNGTIIHYSCQEKMA</sequence>
<evidence type="ECO:0000313" key="6">
    <source>
        <dbReference type="EMBL" id="KAL1138873.1"/>
    </source>
</evidence>
<evidence type="ECO:0000259" key="5">
    <source>
        <dbReference type="PROSITE" id="PS50219"/>
    </source>
</evidence>
<dbReference type="InterPro" id="IPR000547">
    <property type="entry name" value="Clathrin_H-chain/VPS_repeat"/>
</dbReference>
<comment type="caution">
    <text evidence="6">The sequence shown here is derived from an EMBL/GenBank/DDBJ whole genome shotgun (WGS) entry which is preliminary data.</text>
</comment>
<name>A0ABD0YSB2_9HEMI</name>
<evidence type="ECO:0000256" key="1">
    <source>
        <dbReference type="ARBA" id="ARBA00004184"/>
    </source>
</evidence>
<dbReference type="InterPro" id="IPR019452">
    <property type="entry name" value="VPS39/TGF_beta_rcpt-assoc_1"/>
</dbReference>
<dbReference type="AlphaFoldDB" id="A0ABD0YSB2"/>
<dbReference type="GO" id="GO:0016050">
    <property type="term" value="P:vesicle organization"/>
    <property type="evidence" value="ECO:0007669"/>
    <property type="project" value="UniProtKB-ARBA"/>
</dbReference>
<organism evidence="6 7">
    <name type="scientific">Ranatra chinensis</name>
    <dbReference type="NCBI Taxonomy" id="642074"/>
    <lineage>
        <taxon>Eukaryota</taxon>
        <taxon>Metazoa</taxon>
        <taxon>Ecdysozoa</taxon>
        <taxon>Arthropoda</taxon>
        <taxon>Hexapoda</taxon>
        <taxon>Insecta</taxon>
        <taxon>Pterygota</taxon>
        <taxon>Neoptera</taxon>
        <taxon>Paraneoptera</taxon>
        <taxon>Hemiptera</taxon>
        <taxon>Heteroptera</taxon>
        <taxon>Panheteroptera</taxon>
        <taxon>Nepomorpha</taxon>
        <taxon>Nepidae</taxon>
        <taxon>Ranatrinae</taxon>
        <taxon>Ranatra</taxon>
    </lineage>
</organism>
<reference evidence="6 7" key="1">
    <citation type="submission" date="2024-07" db="EMBL/GenBank/DDBJ databases">
        <title>Chromosome-level genome assembly of the water stick insect Ranatra chinensis (Heteroptera: Nepidae).</title>
        <authorList>
            <person name="Liu X."/>
        </authorList>
    </citation>
    <scope>NUCLEOTIDE SEQUENCE [LARGE SCALE GENOMIC DNA]</scope>
    <source>
        <strain evidence="6">Cailab_2021Rc</strain>
        <tissue evidence="6">Muscle</tissue>
    </source>
</reference>
<dbReference type="Proteomes" id="UP001558652">
    <property type="component" value="Unassembled WGS sequence"/>
</dbReference>
<dbReference type="PROSITE" id="PS50219">
    <property type="entry name" value="CNH"/>
    <property type="match status" value="1"/>
</dbReference>
<dbReference type="Pfam" id="PF10367">
    <property type="entry name" value="zf-Vps39_C"/>
    <property type="match status" value="1"/>
</dbReference>
<keyword evidence="2" id="KW-0472">Membrane</keyword>
<accession>A0ABD0YSB2</accession>
<dbReference type="EMBL" id="JBFDAA010000003">
    <property type="protein sequence ID" value="KAL1138873.1"/>
    <property type="molecule type" value="Genomic_DNA"/>
</dbReference>
<evidence type="ECO:0000313" key="7">
    <source>
        <dbReference type="Proteomes" id="UP001558652"/>
    </source>
</evidence>
<evidence type="ECO:0000256" key="3">
    <source>
        <dbReference type="ARBA" id="ARBA00038201"/>
    </source>
</evidence>
<dbReference type="PANTHER" id="PTHR12894:SF49">
    <property type="entry name" value="VAM6_VPS39-LIKE PROTEIN"/>
    <property type="match status" value="1"/>
</dbReference>
<keyword evidence="7" id="KW-1185">Reference proteome</keyword>
<dbReference type="Pfam" id="PF00780">
    <property type="entry name" value="CNH"/>
    <property type="match status" value="1"/>
</dbReference>
<comment type="similarity">
    <text evidence="3">Belongs to the VAM6/VPS39 family.</text>
</comment>
<feature type="domain" description="CNH" evidence="5">
    <location>
        <begin position="1"/>
        <end position="257"/>
    </location>
</feature>
<dbReference type="InterPro" id="IPR019453">
    <property type="entry name" value="VPS39/TGFA1_Znf"/>
</dbReference>
<protein>
    <recommendedName>
        <fullName evidence="5">CNH domain-containing protein</fullName>
    </recommendedName>
</protein>
<dbReference type="PANTHER" id="PTHR12894">
    <property type="entry name" value="CNH DOMAIN CONTAINING"/>
    <property type="match status" value="1"/>
</dbReference>